<dbReference type="STRING" id="1173027.Mic7113_0591"/>
<reference evidence="9 10" key="1">
    <citation type="submission" date="2012-06" db="EMBL/GenBank/DDBJ databases">
        <title>Finished chromosome of genome of Microcoleus sp. PCC 7113.</title>
        <authorList>
            <consortium name="US DOE Joint Genome Institute"/>
            <person name="Gugger M."/>
            <person name="Coursin T."/>
            <person name="Rippka R."/>
            <person name="Tandeau De Marsac N."/>
            <person name="Huntemann M."/>
            <person name="Wei C.-L."/>
            <person name="Han J."/>
            <person name="Detter J.C."/>
            <person name="Han C."/>
            <person name="Tapia R."/>
            <person name="Chen A."/>
            <person name="Kyrpides N."/>
            <person name="Mavromatis K."/>
            <person name="Markowitz V."/>
            <person name="Szeto E."/>
            <person name="Ivanova N."/>
            <person name="Pagani I."/>
            <person name="Pati A."/>
            <person name="Goodwin L."/>
            <person name="Nordberg H.P."/>
            <person name="Cantor M.N."/>
            <person name="Hua S.X."/>
            <person name="Woyke T."/>
            <person name="Kerfeld C.A."/>
        </authorList>
    </citation>
    <scope>NUCLEOTIDE SEQUENCE [LARGE SCALE GENOMIC DNA]</scope>
    <source>
        <strain evidence="9 10">PCC 7113</strain>
    </source>
</reference>
<dbReference type="InterPro" id="IPR028098">
    <property type="entry name" value="Glyco_trans_4-like_N"/>
</dbReference>
<dbReference type="eggNOG" id="COG0297">
    <property type="taxonomic scope" value="Bacteria"/>
</dbReference>
<dbReference type="Gene3D" id="3.40.50.2000">
    <property type="entry name" value="Glycogen Phosphorylase B"/>
    <property type="match status" value="2"/>
</dbReference>
<evidence type="ECO:0000313" key="9">
    <source>
        <dbReference type="EMBL" id="AFZ16507.1"/>
    </source>
</evidence>
<feature type="domain" description="Glycosyl transferase family 1" evidence="7">
    <location>
        <begin position="258"/>
        <end position="436"/>
    </location>
</feature>
<evidence type="ECO:0000256" key="2">
    <source>
        <dbReference type="ARBA" id="ARBA00012536"/>
    </source>
</evidence>
<dbReference type="Pfam" id="PF13579">
    <property type="entry name" value="Glyco_trans_4_4"/>
    <property type="match status" value="1"/>
</dbReference>
<dbReference type="OrthoDB" id="9795068at2"/>
<evidence type="ECO:0000256" key="1">
    <source>
        <dbReference type="ARBA" id="ARBA00006530"/>
    </source>
</evidence>
<organism evidence="9 10">
    <name type="scientific">Allocoleopsis franciscana PCC 7113</name>
    <dbReference type="NCBI Taxonomy" id="1173027"/>
    <lineage>
        <taxon>Bacteria</taxon>
        <taxon>Bacillati</taxon>
        <taxon>Cyanobacteriota</taxon>
        <taxon>Cyanophyceae</taxon>
        <taxon>Coleofasciculales</taxon>
        <taxon>Coleofasciculaceae</taxon>
        <taxon>Allocoleopsis</taxon>
        <taxon>Allocoleopsis franciscana</taxon>
    </lineage>
</organism>
<evidence type="ECO:0000256" key="5">
    <source>
        <dbReference type="ARBA" id="ARBA00047471"/>
    </source>
</evidence>
<gene>
    <name evidence="9" type="ORF">Mic7113_0591</name>
</gene>
<dbReference type="EMBL" id="CP003630">
    <property type="protein sequence ID" value="AFZ16507.1"/>
    <property type="molecule type" value="Genomic_DNA"/>
</dbReference>
<keyword evidence="3" id="KW-0328">Glycosyltransferase</keyword>
<dbReference type="AlphaFoldDB" id="K9WAH6"/>
<evidence type="ECO:0000259" key="8">
    <source>
        <dbReference type="Pfam" id="PF13579"/>
    </source>
</evidence>
<dbReference type="PANTHER" id="PTHR46039:SF5">
    <property type="entry name" value="SUCROSE-PHOSPHATE SYNTHASE 3-RELATED"/>
    <property type="match status" value="1"/>
</dbReference>
<feature type="compositionally biased region" description="Low complexity" evidence="6">
    <location>
        <begin position="499"/>
        <end position="510"/>
    </location>
</feature>
<evidence type="ECO:0000259" key="7">
    <source>
        <dbReference type="Pfam" id="PF00534"/>
    </source>
</evidence>
<sequence>MHIGFLNPQGNFDPGDSHLSEHPDFGGQLTYVKQVALEMAQKGHKVDILTRQIIEPDWPEFAEPFDAYSGVDNVRIIRLPAGPKEFLRKELLWPHLVTDWVPNILKFYRNQGGLPDVMTTHYGDGGVCGVLIEEETGVPFTFTAHSLGAQKMDQRQVTPENLPELDPQFYFGRRLIAERLSMNRSAVNITSTRQERFEQYSHQAYQGAIDVSHKARFAVIAPGVDSSIFGAEVRSDHEEATYQLVMERLARDIPEPRREWPVIVASSRLAPKKNILGLVQAFAISPTLQERANLLLITPGLDNPLHEEASDSQTEQEVLVPIREVVNENNLWGKISAFGLPDQPALAATYRLMSKRRSVFALTSYYEPFGLGPLEAAVAGLPVVGTQNGGLSESLKQGDDEYSILVDPEDPADIAQGLEQVICDAQLWEQLQSGGQQHVLENYTWECTAKHYLTLIEQIVAQPAARRSSELLPIHPYFRNPQPQTDVSLEELSRLYFGSNPTSPSEEPSNFASSTLTHT</sequence>
<keyword evidence="10" id="KW-1185">Reference proteome</keyword>
<dbReference type="RefSeq" id="WP_015180671.1">
    <property type="nucleotide sequence ID" value="NC_019738.1"/>
</dbReference>
<proteinExistence type="inferred from homology"/>
<evidence type="ECO:0000256" key="4">
    <source>
        <dbReference type="ARBA" id="ARBA00022679"/>
    </source>
</evidence>
<evidence type="ECO:0000256" key="3">
    <source>
        <dbReference type="ARBA" id="ARBA00022676"/>
    </source>
</evidence>
<dbReference type="Pfam" id="PF00534">
    <property type="entry name" value="Glycos_transf_1"/>
    <property type="match status" value="1"/>
</dbReference>
<name>K9WAH6_9CYAN</name>
<accession>K9WAH6</accession>
<evidence type="ECO:0000313" key="10">
    <source>
        <dbReference type="Proteomes" id="UP000010471"/>
    </source>
</evidence>
<dbReference type="InterPro" id="IPR001296">
    <property type="entry name" value="Glyco_trans_1"/>
</dbReference>
<protein>
    <recommendedName>
        <fullName evidence="2">sucrose-phosphate synthase</fullName>
        <ecNumber evidence="2">2.4.1.14</ecNumber>
    </recommendedName>
</protein>
<dbReference type="HOGENOM" id="CLU_009583_24_2_3"/>
<keyword evidence="4 9" id="KW-0808">Transferase</keyword>
<comment type="similarity">
    <text evidence="1">Belongs to the glycosyltransferase 1 family.</text>
</comment>
<feature type="domain" description="Glycosyltransferase subfamily 4-like N-terminal" evidence="8">
    <location>
        <begin position="26"/>
        <end position="196"/>
    </location>
</feature>
<dbReference type="Proteomes" id="UP000010471">
    <property type="component" value="Chromosome"/>
</dbReference>
<dbReference type="SUPFAM" id="SSF53756">
    <property type="entry name" value="UDP-Glycosyltransferase/glycogen phosphorylase"/>
    <property type="match status" value="1"/>
</dbReference>
<dbReference type="KEGG" id="mic:Mic7113_0591"/>
<dbReference type="PANTHER" id="PTHR46039">
    <property type="entry name" value="SUCROSE-PHOSPHATE SYNTHASE 3-RELATED"/>
    <property type="match status" value="1"/>
</dbReference>
<comment type="catalytic activity">
    <reaction evidence="5">
        <text>beta-D-fructose 6-phosphate + UDP-alpha-D-glucose = sucrose 6(F)-phosphate + UDP + H(+)</text>
        <dbReference type="Rhea" id="RHEA:22172"/>
        <dbReference type="ChEBI" id="CHEBI:15378"/>
        <dbReference type="ChEBI" id="CHEBI:57634"/>
        <dbReference type="ChEBI" id="CHEBI:57723"/>
        <dbReference type="ChEBI" id="CHEBI:58223"/>
        <dbReference type="ChEBI" id="CHEBI:58885"/>
        <dbReference type="EC" id="2.4.1.14"/>
    </reaction>
</comment>
<feature type="region of interest" description="Disordered" evidence="6">
    <location>
        <begin position="498"/>
        <end position="519"/>
    </location>
</feature>
<dbReference type="EC" id="2.4.1.14" evidence="2"/>
<dbReference type="GO" id="GO:0046524">
    <property type="term" value="F:sucrose-phosphate synthase activity"/>
    <property type="evidence" value="ECO:0007669"/>
    <property type="project" value="UniProtKB-EC"/>
</dbReference>
<evidence type="ECO:0000256" key="6">
    <source>
        <dbReference type="SAM" id="MobiDB-lite"/>
    </source>
</evidence>
<dbReference type="InterPro" id="IPR044161">
    <property type="entry name" value="SPS"/>
</dbReference>